<comment type="caution">
    <text evidence="2">The sequence shown here is derived from an EMBL/GenBank/DDBJ whole genome shotgun (WGS) entry which is preliminary data.</text>
</comment>
<dbReference type="EMBL" id="JAIS01000088">
    <property type="protein sequence ID" value="KLE00242.1"/>
    <property type="molecule type" value="Genomic_DNA"/>
</dbReference>
<dbReference type="Gene3D" id="3.40.50.300">
    <property type="entry name" value="P-loop containing nucleotide triphosphate hydrolases"/>
    <property type="match status" value="1"/>
</dbReference>
<organism evidence="2 3">
    <name type="scientific">Aliarcobacter butzleri L351</name>
    <dbReference type="NCBI Taxonomy" id="1447259"/>
    <lineage>
        <taxon>Bacteria</taxon>
        <taxon>Pseudomonadati</taxon>
        <taxon>Campylobacterota</taxon>
        <taxon>Epsilonproteobacteria</taxon>
        <taxon>Campylobacterales</taxon>
        <taxon>Arcobacteraceae</taxon>
        <taxon>Aliarcobacter</taxon>
    </lineage>
</organism>
<accession>A0A837J4H0</accession>
<dbReference type="SUPFAM" id="SSF52540">
    <property type="entry name" value="P-loop containing nucleoside triphosphate hydrolases"/>
    <property type="match status" value="1"/>
</dbReference>
<name>A0A837J4H0_9BACT</name>
<evidence type="ECO:0000313" key="2">
    <source>
        <dbReference type="EMBL" id="KLE00242.1"/>
    </source>
</evidence>
<protein>
    <recommendedName>
        <fullName evidence="1">AAA+ ATPase domain-containing protein</fullName>
    </recommendedName>
</protein>
<dbReference type="Pfam" id="PF05621">
    <property type="entry name" value="TniB"/>
    <property type="match status" value="1"/>
</dbReference>
<dbReference type="RefSeq" id="WP_046991972.1">
    <property type="nucleotide sequence ID" value="NZ_JAIS01000088.1"/>
</dbReference>
<dbReference type="InterPro" id="IPR008868">
    <property type="entry name" value="TniB"/>
</dbReference>
<sequence length="303" mass="35294">MENFEHLNQETKEIMYSSKEERLYYLEKNLFIDYPRTKELMDLLARMMNSPKKPRMQNLLLIGEPNIGKTSILNKFYEKYNTAELEDENGYSKPHRPVILATAHTKASEKDLYLSILDAFYTYHNPNNTLAQLRHQMFSLMIECRVDLLIIDEIHHFLNGTPAQQRDVIQALKNIGTKLQISIIGVGIKDAALVLGTDPQLSSRFDIIRLFNWELDKTFRGLLNAFEKHLPLKKPSKLAEKEKCILLYDISQGNLGDLHKLLIVCTRYAIENEIEEITIDVIKRFKDFKPTSRLLPREIKLKS</sequence>
<dbReference type="SMART" id="SM00382">
    <property type="entry name" value="AAA"/>
    <property type="match status" value="1"/>
</dbReference>
<evidence type="ECO:0000313" key="3">
    <source>
        <dbReference type="Proteomes" id="UP000035526"/>
    </source>
</evidence>
<dbReference type="InterPro" id="IPR027417">
    <property type="entry name" value="P-loop_NTPase"/>
</dbReference>
<dbReference type="Proteomes" id="UP000035526">
    <property type="component" value="Unassembled WGS sequence"/>
</dbReference>
<feature type="domain" description="AAA+ ATPase" evidence="1">
    <location>
        <begin position="55"/>
        <end position="289"/>
    </location>
</feature>
<evidence type="ECO:0000259" key="1">
    <source>
        <dbReference type="SMART" id="SM00382"/>
    </source>
</evidence>
<dbReference type="InterPro" id="IPR003593">
    <property type="entry name" value="AAA+_ATPase"/>
</dbReference>
<reference evidence="2 3" key="1">
    <citation type="submission" date="2014-01" db="EMBL/GenBank/DDBJ databases">
        <title>Development of a Comparative Genomic Fingerprinting Assay for High Resolution Genotyping of Arcobacter butzleri.</title>
        <authorList>
            <person name="Webb A.L."/>
            <person name="Inglis G.D."/>
            <person name="Kruczkiewicz P."/>
            <person name="Selinger L.B."/>
            <person name="Taboada E.N."/>
        </authorList>
    </citation>
    <scope>NUCLEOTIDE SEQUENCE [LARGE SCALE GENOMIC DNA]</scope>
    <source>
        <strain evidence="2 3">L351</strain>
    </source>
</reference>
<proteinExistence type="predicted"/>
<dbReference type="AlphaFoldDB" id="A0A837J4H0"/>
<gene>
    <name evidence="2" type="ORF">AF76_08220</name>
</gene>